<sequence>MTSDSEGSRSSSGDNLSRAESISQKIKGVWSGRKRGEGGNLPEDSSPLSSAFAPGKSPLGGYTSLPDDPLTSSTITNSPATGNQPLPPDLSDASSPVEVMTNPADASHCPNASPGRSVLAPAWDFHSPLGLPIQTLPSQRRSGDSPRPGESEADYHLRLVTNQAEDSVDRLTMASTWLSVAGILLESGTSWMPMVGEAVGIVVKMLDSAKVMALAKVAALRLTERCARLLAAVVRSLDRKRSARGGVSTRVRQITDRFVKEIKYIGRLMARYAQRPFIKLWIRSQEVTSKIQEAQDDLSNFIEIFHIELEIHIASTLEEGSRDGDENADDDLFGSTLKASLYDEPLMMKTLMNRPEEIPEARKTLQRVLANLDALAASPDLPAGPPPELDNAPPLSPLALDTPNVFFVPSIRQAGTVVIPTPPHVPSAPSSVRLFASSTSLLRQNVSLPTLSSNTSSPESLKDGPRRQSGQAAENIRTYVQKALDVLSRHSAPHDFDVPDQLNSVQDSTVFKHEVEVWRRLRNKHILPFYGASSTTGPGPWFIVSPYMKNGNILSYLLNYPNSGVAKRSSRVDLIYEMALGLEHLHSRDIIHGDFKAANVLVSDAGEALICDFGLSQLKSEVAISQGLQGSMRWQPPERLEGRPGAFSADVYAFAISVCELYTATLPFGNDTDNNVRNSVLAGMRPSKPHKMPHKLWDLVQDCWAQDPGARPRMTEVVNRLARMREAESKRKETADTIASESTESATSHVAPDGTQHELTPEGDEEPPESGPPPPPSNVLPAPSVGPSARSEFMADEYVQFLEHEFDDRLTVPIWRPSIVELGSVGYVSGGRFIKLFDADHPPEHMPGPPKLCMGEFGAPETVTTKIDSRGVIQWGWESVVGLDTVNKVLSWVNTKGHTSETFVSRRVTFPLRSSATTARLVVEDAQFEIYRSTDEARDYLMNNIAWIMEHFGDAHNTVFGALTAAHHAMLVSAYAPNTAFTFNVTGEDLRMPGVPWGTWTSNRRPGHMTPGVNKMYIDRDNEVRFACKVSKVSASPRDAVLLAKFSFTKNAVVATMRQGLQIVTDRDGEMFDKVC</sequence>
<protein>
    <recommendedName>
        <fullName evidence="2">Protein kinase domain-containing protein</fullName>
    </recommendedName>
</protein>
<feature type="compositionally biased region" description="Low complexity" evidence="1">
    <location>
        <begin position="736"/>
        <end position="748"/>
    </location>
</feature>
<comment type="caution">
    <text evidence="3">The sequence shown here is derived from an EMBL/GenBank/DDBJ whole genome shotgun (WGS) entry which is preliminary data.</text>
</comment>
<evidence type="ECO:0000313" key="3">
    <source>
        <dbReference type="EMBL" id="RSH86963.1"/>
    </source>
</evidence>
<feature type="compositionally biased region" description="Basic and acidic residues" evidence="1">
    <location>
        <begin position="141"/>
        <end position="154"/>
    </location>
</feature>
<feature type="compositionally biased region" description="Polar residues" evidence="1">
    <location>
        <begin position="70"/>
        <end position="84"/>
    </location>
</feature>
<dbReference type="GO" id="GO:0004674">
    <property type="term" value="F:protein serine/threonine kinase activity"/>
    <property type="evidence" value="ECO:0007669"/>
    <property type="project" value="TreeGrafter"/>
</dbReference>
<dbReference type="InterPro" id="IPR011009">
    <property type="entry name" value="Kinase-like_dom_sf"/>
</dbReference>
<dbReference type="Proteomes" id="UP000279259">
    <property type="component" value="Unassembled WGS sequence"/>
</dbReference>
<dbReference type="CDD" id="cd21037">
    <property type="entry name" value="MLKL_NTD"/>
    <property type="match status" value="1"/>
</dbReference>
<proteinExistence type="predicted"/>
<dbReference type="InterPro" id="IPR051681">
    <property type="entry name" value="Ser/Thr_Kinases-Pseudokinases"/>
</dbReference>
<evidence type="ECO:0000256" key="1">
    <source>
        <dbReference type="SAM" id="MobiDB-lite"/>
    </source>
</evidence>
<dbReference type="AlphaFoldDB" id="A0A427Y792"/>
<dbReference type="Gene3D" id="1.20.930.20">
    <property type="entry name" value="Adaptor protein Cbl, N-terminal domain"/>
    <property type="match status" value="1"/>
</dbReference>
<dbReference type="PROSITE" id="PS00108">
    <property type="entry name" value="PROTEIN_KINASE_ST"/>
    <property type="match status" value="1"/>
</dbReference>
<accession>A0A427Y792</accession>
<feature type="domain" description="Protein kinase" evidence="2">
    <location>
        <begin position="455"/>
        <end position="724"/>
    </location>
</feature>
<dbReference type="SUPFAM" id="SSF56112">
    <property type="entry name" value="Protein kinase-like (PK-like)"/>
    <property type="match status" value="1"/>
</dbReference>
<feature type="region of interest" description="Disordered" evidence="1">
    <location>
        <begin position="446"/>
        <end position="473"/>
    </location>
</feature>
<dbReference type="EMBL" id="RSCD01000018">
    <property type="protein sequence ID" value="RSH86963.1"/>
    <property type="molecule type" value="Genomic_DNA"/>
</dbReference>
<dbReference type="InterPro" id="IPR036537">
    <property type="entry name" value="Adaptor_Cbl_N_dom_sf"/>
</dbReference>
<name>A0A427Y792_9TREE</name>
<feature type="region of interest" description="Disordered" evidence="1">
    <location>
        <begin position="131"/>
        <end position="154"/>
    </location>
</feature>
<evidence type="ECO:0000313" key="4">
    <source>
        <dbReference type="Proteomes" id="UP000279259"/>
    </source>
</evidence>
<feature type="compositionally biased region" description="Low complexity" evidence="1">
    <location>
        <begin position="447"/>
        <end position="459"/>
    </location>
</feature>
<dbReference type="PANTHER" id="PTHR44329:SF261">
    <property type="entry name" value="ZINC FINGER CONTAINING PROTEIN KINASE-RELATED"/>
    <property type="match status" value="1"/>
</dbReference>
<dbReference type="STRING" id="1890683.A0A427Y792"/>
<dbReference type="GO" id="GO:0007166">
    <property type="term" value="P:cell surface receptor signaling pathway"/>
    <property type="evidence" value="ECO:0007669"/>
    <property type="project" value="InterPro"/>
</dbReference>
<dbReference type="PROSITE" id="PS50011">
    <property type="entry name" value="PROTEIN_KINASE_DOM"/>
    <property type="match status" value="1"/>
</dbReference>
<dbReference type="GO" id="GO:0005524">
    <property type="term" value="F:ATP binding"/>
    <property type="evidence" value="ECO:0007669"/>
    <property type="project" value="InterPro"/>
</dbReference>
<keyword evidence="4" id="KW-1185">Reference proteome</keyword>
<feature type="compositionally biased region" description="Pro residues" evidence="1">
    <location>
        <begin position="769"/>
        <end position="778"/>
    </location>
</feature>
<feature type="compositionally biased region" description="Low complexity" evidence="1">
    <location>
        <begin position="1"/>
        <end position="18"/>
    </location>
</feature>
<dbReference type="Gene3D" id="1.10.510.10">
    <property type="entry name" value="Transferase(Phosphotransferase) domain 1"/>
    <property type="match status" value="1"/>
</dbReference>
<feature type="compositionally biased region" description="Basic and acidic residues" evidence="1">
    <location>
        <begin position="725"/>
        <end position="735"/>
    </location>
</feature>
<gene>
    <name evidence="3" type="ORF">EHS25_003450</name>
</gene>
<evidence type="ECO:0000259" key="2">
    <source>
        <dbReference type="PROSITE" id="PS50011"/>
    </source>
</evidence>
<dbReference type="InterPro" id="IPR000719">
    <property type="entry name" value="Prot_kinase_dom"/>
</dbReference>
<dbReference type="PRINTS" id="PR00109">
    <property type="entry name" value="TYRKINASE"/>
</dbReference>
<feature type="region of interest" description="Disordered" evidence="1">
    <location>
        <begin position="1"/>
        <end position="113"/>
    </location>
</feature>
<dbReference type="Pfam" id="PF07714">
    <property type="entry name" value="PK_Tyr_Ser-Thr"/>
    <property type="match status" value="1"/>
</dbReference>
<dbReference type="InterPro" id="IPR008271">
    <property type="entry name" value="Ser/Thr_kinase_AS"/>
</dbReference>
<reference evidence="3 4" key="1">
    <citation type="submission" date="2018-11" db="EMBL/GenBank/DDBJ databases">
        <title>Genome sequence of Saitozyma podzolica DSM 27192.</title>
        <authorList>
            <person name="Aliyu H."/>
            <person name="Gorte O."/>
            <person name="Ochsenreither K."/>
        </authorList>
    </citation>
    <scope>NUCLEOTIDE SEQUENCE [LARGE SCALE GENOMIC DNA]</scope>
    <source>
        <strain evidence="3 4">DSM 27192</strain>
    </source>
</reference>
<feature type="region of interest" description="Disordered" evidence="1">
    <location>
        <begin position="725"/>
        <end position="788"/>
    </location>
</feature>
<dbReference type="PANTHER" id="PTHR44329">
    <property type="entry name" value="SERINE/THREONINE-PROTEIN KINASE TNNI3K-RELATED"/>
    <property type="match status" value="1"/>
</dbReference>
<dbReference type="InterPro" id="IPR059179">
    <property type="entry name" value="MLKL-like_MCAfunc"/>
</dbReference>
<dbReference type="OrthoDB" id="1668230at2759"/>
<organism evidence="3 4">
    <name type="scientific">Saitozyma podzolica</name>
    <dbReference type="NCBI Taxonomy" id="1890683"/>
    <lineage>
        <taxon>Eukaryota</taxon>
        <taxon>Fungi</taxon>
        <taxon>Dikarya</taxon>
        <taxon>Basidiomycota</taxon>
        <taxon>Agaricomycotina</taxon>
        <taxon>Tremellomycetes</taxon>
        <taxon>Tremellales</taxon>
        <taxon>Trimorphomycetaceae</taxon>
        <taxon>Saitozyma</taxon>
    </lineage>
</organism>
<dbReference type="InterPro" id="IPR001245">
    <property type="entry name" value="Ser-Thr/Tyr_kinase_cat_dom"/>
</dbReference>